<dbReference type="EMBL" id="OZ034819">
    <property type="protein sequence ID" value="CAL1398106.1"/>
    <property type="molecule type" value="Genomic_DNA"/>
</dbReference>
<evidence type="ECO:0000313" key="2">
    <source>
        <dbReference type="Proteomes" id="UP001497516"/>
    </source>
</evidence>
<reference evidence="1 2" key="1">
    <citation type="submission" date="2024-04" db="EMBL/GenBank/DDBJ databases">
        <authorList>
            <person name="Fracassetti M."/>
        </authorList>
    </citation>
    <scope>NUCLEOTIDE SEQUENCE [LARGE SCALE GENOMIC DNA]</scope>
</reference>
<evidence type="ECO:0000313" key="1">
    <source>
        <dbReference type="EMBL" id="CAL1398106.1"/>
    </source>
</evidence>
<organism evidence="1 2">
    <name type="scientific">Linum trigynum</name>
    <dbReference type="NCBI Taxonomy" id="586398"/>
    <lineage>
        <taxon>Eukaryota</taxon>
        <taxon>Viridiplantae</taxon>
        <taxon>Streptophyta</taxon>
        <taxon>Embryophyta</taxon>
        <taxon>Tracheophyta</taxon>
        <taxon>Spermatophyta</taxon>
        <taxon>Magnoliopsida</taxon>
        <taxon>eudicotyledons</taxon>
        <taxon>Gunneridae</taxon>
        <taxon>Pentapetalae</taxon>
        <taxon>rosids</taxon>
        <taxon>fabids</taxon>
        <taxon>Malpighiales</taxon>
        <taxon>Linaceae</taxon>
        <taxon>Linum</taxon>
    </lineage>
</organism>
<accession>A0AAV2FII6</accession>
<keyword evidence="2" id="KW-1185">Reference proteome</keyword>
<gene>
    <name evidence="1" type="ORF">LTRI10_LOCUS38355</name>
</gene>
<sequence>MAASLSTFTMIAAVPPTPTTGRNITPLASLARPAHSYLSKSPNLMMISGRKSTAVPFAVSTNKAEATGGGDFALAPPLVAFGKQADQAADSTGGGEIILLLPLLLLFGKQADVSIE</sequence>
<dbReference type="Proteomes" id="UP001497516">
    <property type="component" value="Chromosome 6"/>
</dbReference>
<proteinExistence type="predicted"/>
<name>A0AAV2FII6_9ROSI</name>
<protein>
    <submittedName>
        <fullName evidence="1">Uncharacterized protein</fullName>
    </submittedName>
</protein>
<dbReference type="AlphaFoldDB" id="A0AAV2FII6"/>